<keyword evidence="8" id="KW-1185">Reference proteome</keyword>
<evidence type="ECO:0000313" key="7">
    <source>
        <dbReference type="EMBL" id="VEL38164.1"/>
    </source>
</evidence>
<proteinExistence type="inferred from homology"/>
<name>A0A3S5C6B1_9PLAT</name>
<dbReference type="Pfam" id="PF03311">
    <property type="entry name" value="Cornichon"/>
    <property type="match status" value="1"/>
</dbReference>
<evidence type="ECO:0000256" key="4">
    <source>
        <dbReference type="ARBA" id="ARBA00022989"/>
    </source>
</evidence>
<dbReference type="AlphaFoldDB" id="A0A3S5C6B1"/>
<protein>
    <recommendedName>
        <fullName evidence="9">Cornichon</fullName>
    </recommendedName>
</protein>
<gene>
    <name evidence="7" type="ORF">PXEA_LOCUS31604</name>
</gene>
<keyword evidence="5 6" id="KW-0472">Membrane</keyword>
<reference evidence="7" key="1">
    <citation type="submission" date="2018-11" db="EMBL/GenBank/DDBJ databases">
        <authorList>
            <consortium name="Pathogen Informatics"/>
        </authorList>
    </citation>
    <scope>NUCLEOTIDE SEQUENCE</scope>
</reference>
<dbReference type="SMART" id="SM01398">
    <property type="entry name" value="Cornichon"/>
    <property type="match status" value="1"/>
</dbReference>
<evidence type="ECO:0008006" key="9">
    <source>
        <dbReference type="Google" id="ProtNLM"/>
    </source>
</evidence>
<evidence type="ECO:0000256" key="2">
    <source>
        <dbReference type="ARBA" id="ARBA00010095"/>
    </source>
</evidence>
<feature type="transmembrane region" description="Helical" evidence="6">
    <location>
        <begin position="12"/>
        <end position="38"/>
    </location>
</feature>
<evidence type="ECO:0000256" key="5">
    <source>
        <dbReference type="ARBA" id="ARBA00023136"/>
    </source>
</evidence>
<keyword evidence="4 6" id="KW-1133">Transmembrane helix</keyword>
<feature type="transmembrane region" description="Helical" evidence="6">
    <location>
        <begin position="67"/>
        <end position="93"/>
    </location>
</feature>
<dbReference type="GO" id="GO:0016192">
    <property type="term" value="P:vesicle-mediated transport"/>
    <property type="evidence" value="ECO:0007669"/>
    <property type="project" value="InterPro"/>
</dbReference>
<evidence type="ECO:0000256" key="1">
    <source>
        <dbReference type="ARBA" id="ARBA00004141"/>
    </source>
</evidence>
<comment type="similarity">
    <text evidence="2">Belongs to the cornichon family.</text>
</comment>
<comment type="caution">
    <text evidence="7">The sequence shown here is derived from an EMBL/GenBank/DDBJ whole genome shotgun (WGS) entry which is preliminary data.</text>
</comment>
<accession>A0A3S5C6B1</accession>
<comment type="subcellular location">
    <subcellularLocation>
        <location evidence="1">Membrane</location>
        <topology evidence="1">Multi-pass membrane protein</topology>
    </subcellularLocation>
</comment>
<evidence type="ECO:0000313" key="8">
    <source>
        <dbReference type="Proteomes" id="UP000784294"/>
    </source>
</evidence>
<feature type="transmembrane region" description="Helical" evidence="6">
    <location>
        <begin position="128"/>
        <end position="144"/>
    </location>
</feature>
<dbReference type="GO" id="GO:0016020">
    <property type="term" value="C:membrane"/>
    <property type="evidence" value="ECO:0007669"/>
    <property type="project" value="UniProtKB-SubCell"/>
</dbReference>
<dbReference type="PANTHER" id="PTHR12290">
    <property type="entry name" value="CORNICHON-RELATED"/>
    <property type="match status" value="1"/>
</dbReference>
<dbReference type="EMBL" id="CAAALY010257082">
    <property type="protein sequence ID" value="VEL38164.1"/>
    <property type="molecule type" value="Genomic_DNA"/>
</dbReference>
<dbReference type="InterPro" id="IPR003377">
    <property type="entry name" value="Cornichon"/>
</dbReference>
<evidence type="ECO:0000256" key="6">
    <source>
        <dbReference type="SAM" id="Phobius"/>
    </source>
</evidence>
<sequence length="145" mass="16812">MSISNKRIDMAFGLIAVVNIIALILCIGLIFLTIYHIIAFEELKTDYKNPVDQCRSLNPLVIPEYSIHGFFTLLFLLTGQLWTVLFNIPLIAYNINRYLNRPLISGRGLYDPTTIMNNDELSRAMKEGWIKIVFYVLSFFYYLYG</sequence>
<evidence type="ECO:0000256" key="3">
    <source>
        <dbReference type="ARBA" id="ARBA00022692"/>
    </source>
</evidence>
<keyword evidence="3 6" id="KW-0812">Transmembrane</keyword>
<organism evidence="7 8">
    <name type="scientific">Protopolystoma xenopodis</name>
    <dbReference type="NCBI Taxonomy" id="117903"/>
    <lineage>
        <taxon>Eukaryota</taxon>
        <taxon>Metazoa</taxon>
        <taxon>Spiralia</taxon>
        <taxon>Lophotrochozoa</taxon>
        <taxon>Platyhelminthes</taxon>
        <taxon>Monogenea</taxon>
        <taxon>Polyopisthocotylea</taxon>
        <taxon>Polystomatidea</taxon>
        <taxon>Polystomatidae</taxon>
        <taxon>Protopolystoma</taxon>
    </lineage>
</organism>
<dbReference type="Proteomes" id="UP000784294">
    <property type="component" value="Unassembled WGS sequence"/>
</dbReference>
<dbReference type="OrthoDB" id="434393at2759"/>